<dbReference type="Pfam" id="PF00005">
    <property type="entry name" value="ABC_tran"/>
    <property type="match status" value="1"/>
</dbReference>
<dbReference type="PANTHER" id="PTHR19229">
    <property type="entry name" value="ATP-BINDING CASSETTE TRANSPORTER SUBFAMILY A ABCA"/>
    <property type="match status" value="1"/>
</dbReference>
<dbReference type="Gene3D" id="3.40.50.300">
    <property type="entry name" value="P-loop containing nucleotide triphosphate hydrolases"/>
    <property type="match status" value="1"/>
</dbReference>
<comment type="caution">
    <text evidence="2">The sequence shown here is derived from an EMBL/GenBank/DDBJ whole genome shotgun (WGS) entry which is preliminary data.</text>
</comment>
<protein>
    <submittedName>
        <fullName evidence="2">Abca2 protein</fullName>
    </submittedName>
</protein>
<evidence type="ECO:0000313" key="2">
    <source>
        <dbReference type="EMBL" id="CAE7511495.1"/>
    </source>
</evidence>
<reference evidence="2" key="1">
    <citation type="submission" date="2021-02" db="EMBL/GenBank/DDBJ databases">
        <authorList>
            <person name="Dougan E. K."/>
            <person name="Rhodes N."/>
            <person name="Thang M."/>
            <person name="Chan C."/>
        </authorList>
    </citation>
    <scope>NUCLEOTIDE SEQUENCE</scope>
</reference>
<evidence type="ECO:0000259" key="1">
    <source>
        <dbReference type="Pfam" id="PF00005"/>
    </source>
</evidence>
<dbReference type="SUPFAM" id="SSF52540">
    <property type="entry name" value="P-loop containing nucleoside triphosphate hydrolases"/>
    <property type="match status" value="1"/>
</dbReference>
<dbReference type="EMBL" id="CAJNJA010023476">
    <property type="protein sequence ID" value="CAE7511495.1"/>
    <property type="molecule type" value="Genomic_DNA"/>
</dbReference>
<sequence length="125" mass="13454">EHLQLFAGFKGVAKQEVDGEVASTLERVGLQKAGASAVHAGKLSGGMKRKLSLGIAFIGGSRLVVLDEPTSGLDPFSRRSVWELLRSMKHGRVTVLSTHYMDEADILGDRIAILHEGRLRCCGSP</sequence>
<feature type="non-terminal residue" evidence="2">
    <location>
        <position position="1"/>
    </location>
</feature>
<name>A0A812T2X0_9DINO</name>
<keyword evidence="3" id="KW-1185">Reference proteome</keyword>
<dbReference type="GO" id="GO:0016020">
    <property type="term" value="C:membrane"/>
    <property type="evidence" value="ECO:0007669"/>
    <property type="project" value="InterPro"/>
</dbReference>
<dbReference type="InterPro" id="IPR003439">
    <property type="entry name" value="ABC_transporter-like_ATP-bd"/>
</dbReference>
<accession>A0A812T2X0</accession>
<feature type="non-terminal residue" evidence="2">
    <location>
        <position position="125"/>
    </location>
</feature>
<gene>
    <name evidence="2" type="primary">Abca2</name>
    <name evidence="2" type="ORF">SNEC2469_LOCUS14613</name>
</gene>
<proteinExistence type="predicted"/>
<dbReference type="GO" id="GO:0005524">
    <property type="term" value="F:ATP binding"/>
    <property type="evidence" value="ECO:0007669"/>
    <property type="project" value="InterPro"/>
</dbReference>
<dbReference type="AlphaFoldDB" id="A0A812T2X0"/>
<dbReference type="Proteomes" id="UP000601435">
    <property type="component" value="Unassembled WGS sequence"/>
</dbReference>
<organism evidence="2 3">
    <name type="scientific">Symbiodinium necroappetens</name>
    <dbReference type="NCBI Taxonomy" id="1628268"/>
    <lineage>
        <taxon>Eukaryota</taxon>
        <taxon>Sar</taxon>
        <taxon>Alveolata</taxon>
        <taxon>Dinophyceae</taxon>
        <taxon>Suessiales</taxon>
        <taxon>Symbiodiniaceae</taxon>
        <taxon>Symbiodinium</taxon>
    </lineage>
</organism>
<dbReference type="GO" id="GO:0016887">
    <property type="term" value="F:ATP hydrolysis activity"/>
    <property type="evidence" value="ECO:0007669"/>
    <property type="project" value="InterPro"/>
</dbReference>
<dbReference type="OrthoDB" id="6139986at2759"/>
<dbReference type="GO" id="GO:0005319">
    <property type="term" value="F:lipid transporter activity"/>
    <property type="evidence" value="ECO:0007669"/>
    <property type="project" value="TreeGrafter"/>
</dbReference>
<evidence type="ECO:0000313" key="3">
    <source>
        <dbReference type="Proteomes" id="UP000601435"/>
    </source>
</evidence>
<feature type="domain" description="ABC transporter" evidence="1">
    <location>
        <begin position="5"/>
        <end position="71"/>
    </location>
</feature>
<dbReference type="InterPro" id="IPR027417">
    <property type="entry name" value="P-loop_NTPase"/>
</dbReference>
<dbReference type="InterPro" id="IPR026082">
    <property type="entry name" value="ABCA"/>
</dbReference>
<dbReference type="GO" id="GO:0140359">
    <property type="term" value="F:ABC-type transporter activity"/>
    <property type="evidence" value="ECO:0007669"/>
    <property type="project" value="InterPro"/>
</dbReference>